<gene>
    <name evidence="3" type="ORF">QPX58_07825</name>
</gene>
<evidence type="ECO:0000313" key="4">
    <source>
        <dbReference type="Proteomes" id="UP001230317"/>
    </source>
</evidence>
<comment type="caution">
    <text evidence="3">The sequence shown here is derived from an EMBL/GenBank/DDBJ whole genome shotgun (WGS) entry which is preliminary data.</text>
</comment>
<feature type="transmembrane region" description="Helical" evidence="2">
    <location>
        <begin position="83"/>
        <end position="102"/>
    </location>
</feature>
<feature type="transmembrane region" description="Helical" evidence="2">
    <location>
        <begin position="220"/>
        <end position="241"/>
    </location>
</feature>
<feature type="transmembrane region" description="Helical" evidence="2">
    <location>
        <begin position="261"/>
        <end position="288"/>
    </location>
</feature>
<feature type="transmembrane region" description="Helical" evidence="2">
    <location>
        <begin position="145"/>
        <end position="166"/>
    </location>
</feature>
<evidence type="ECO:0008006" key="5">
    <source>
        <dbReference type="Google" id="ProtNLM"/>
    </source>
</evidence>
<evidence type="ECO:0000256" key="1">
    <source>
        <dbReference type="SAM" id="MobiDB-lite"/>
    </source>
</evidence>
<feature type="transmembrane region" description="Helical" evidence="2">
    <location>
        <begin position="300"/>
        <end position="319"/>
    </location>
</feature>
<organism evidence="3 4">
    <name type="scientific">Corynebacterium accolens</name>
    <dbReference type="NCBI Taxonomy" id="38284"/>
    <lineage>
        <taxon>Bacteria</taxon>
        <taxon>Bacillati</taxon>
        <taxon>Actinomycetota</taxon>
        <taxon>Actinomycetes</taxon>
        <taxon>Mycobacteriales</taxon>
        <taxon>Corynebacteriaceae</taxon>
        <taxon>Corynebacterium</taxon>
    </lineage>
</organism>
<keyword evidence="2" id="KW-0472">Membrane</keyword>
<sequence>MIKRAIGISMAFIGVVVGAGFASGQEAMQYFVAFGEWGLWGIALAAALMMVTGVSILQLGSYFQAVEHTAVYNKIASPVTAKILDWSTLITLFSIGFVMFAGGGSNINQQFPSIPVWVGGTVMLILVLLVGLMDVDRVTRVIGTITPFIIVFVVLATGYTILTADVDFASLNTWAIDNVNTSLPNWWLSALNYTGLNVMTAVSMSIVIGGNFLDNRAVGIGGLIGGFLYLILLALLVFALFFEAKDVNGEDMPVLKLITGIHPVLGILMTFVIYGMVFNTAIGMFYALGKRLTRNNPQRFYPVYAASCIIGFILSFIGFQSLVSNVYPILGYLGLLMIVVMVYNRIKNRGMLADESDRRMRAHDLVARKLDPRERFTKKNERELRMLAAASNMGTQEFIDHLAEDIHEELEEDDELDYDRSEPAPSVTYVQHTKPEVPSVDSDLDFGKKDED</sequence>
<dbReference type="PANTHER" id="PTHR37814">
    <property type="entry name" value="CONSERVED MEMBRANE PROTEIN"/>
    <property type="match status" value="1"/>
</dbReference>
<reference evidence="3" key="1">
    <citation type="submission" date="2023-05" db="EMBL/GenBank/DDBJ databases">
        <title>Metabolic capabilities are highly conserved among human nasal-associated Corynebacterium species in pangenomic analyses.</title>
        <authorList>
            <person name="Tran T.H."/>
            <person name="Roberts A.Q."/>
            <person name="Escapa I.F."/>
            <person name="Gao W."/>
            <person name="Conlan S."/>
            <person name="Kong H."/>
            <person name="Segre J.A."/>
            <person name="Kelly M.S."/>
            <person name="Lemon K.P."/>
        </authorList>
    </citation>
    <scope>NUCLEOTIDE SEQUENCE</scope>
    <source>
        <strain evidence="3">KPL2618</strain>
    </source>
</reference>
<feature type="transmembrane region" description="Helical" evidence="2">
    <location>
        <begin position="40"/>
        <end position="63"/>
    </location>
</feature>
<keyword evidence="2" id="KW-0812">Transmembrane</keyword>
<protein>
    <recommendedName>
        <fullName evidence="5">Membrane protein YkvI</fullName>
    </recommendedName>
</protein>
<feature type="transmembrane region" description="Helical" evidence="2">
    <location>
        <begin position="325"/>
        <end position="343"/>
    </location>
</feature>
<dbReference type="Proteomes" id="UP001230317">
    <property type="component" value="Unassembled WGS sequence"/>
</dbReference>
<name>A0AAP4FBS1_9CORY</name>
<dbReference type="EMBL" id="JASNVU010000009">
    <property type="protein sequence ID" value="MDK4335314.1"/>
    <property type="molecule type" value="Genomic_DNA"/>
</dbReference>
<accession>A0AAP4FBS1</accession>
<keyword evidence="2" id="KW-1133">Transmembrane helix</keyword>
<feature type="transmembrane region" description="Helical" evidence="2">
    <location>
        <begin position="114"/>
        <end position="133"/>
    </location>
</feature>
<feature type="transmembrane region" description="Helical" evidence="2">
    <location>
        <begin position="186"/>
        <end position="208"/>
    </location>
</feature>
<dbReference type="Gene3D" id="1.20.1740.10">
    <property type="entry name" value="Amino acid/polyamine transporter I"/>
    <property type="match status" value="1"/>
</dbReference>
<dbReference type="RefSeq" id="WP_237799928.1">
    <property type="nucleotide sequence ID" value="NZ_JAHWRA010000008.1"/>
</dbReference>
<evidence type="ECO:0000256" key="2">
    <source>
        <dbReference type="SAM" id="Phobius"/>
    </source>
</evidence>
<dbReference type="InterPro" id="IPR038728">
    <property type="entry name" value="YkvI-like"/>
</dbReference>
<dbReference type="PANTHER" id="PTHR37814:SF1">
    <property type="entry name" value="MEMBRANE PROTEIN"/>
    <property type="match status" value="1"/>
</dbReference>
<proteinExistence type="predicted"/>
<feature type="region of interest" description="Disordered" evidence="1">
    <location>
        <begin position="410"/>
        <end position="452"/>
    </location>
</feature>
<dbReference type="AlphaFoldDB" id="A0AAP4FBS1"/>
<evidence type="ECO:0000313" key="3">
    <source>
        <dbReference type="EMBL" id="MDK4335314.1"/>
    </source>
</evidence>